<gene>
    <name evidence="3" type="ORF">Pcinc_023899</name>
    <name evidence="2" type="ORF">Pcinc_025574</name>
</gene>
<dbReference type="GO" id="GO:0030983">
    <property type="term" value="F:mismatched DNA binding"/>
    <property type="evidence" value="ECO:0007669"/>
    <property type="project" value="InterPro"/>
</dbReference>
<evidence type="ECO:0000313" key="2">
    <source>
        <dbReference type="EMBL" id="KAK3869094.1"/>
    </source>
</evidence>
<dbReference type="Gene3D" id="3.30.420.110">
    <property type="entry name" value="MutS, connector domain"/>
    <property type="match status" value="1"/>
</dbReference>
<feature type="compositionally biased region" description="Basic and acidic residues" evidence="1">
    <location>
        <begin position="69"/>
        <end position="78"/>
    </location>
</feature>
<evidence type="ECO:0000256" key="1">
    <source>
        <dbReference type="SAM" id="MobiDB-lite"/>
    </source>
</evidence>
<comment type="caution">
    <text evidence="3">The sequence shown here is derived from an EMBL/GenBank/DDBJ whole genome shotgun (WGS) entry which is preliminary data.</text>
</comment>
<dbReference type="Proteomes" id="UP001286313">
    <property type="component" value="Unassembled WGS sequence"/>
</dbReference>
<organism evidence="3 4">
    <name type="scientific">Petrolisthes cinctipes</name>
    <name type="common">Flat porcelain crab</name>
    <dbReference type="NCBI Taxonomy" id="88211"/>
    <lineage>
        <taxon>Eukaryota</taxon>
        <taxon>Metazoa</taxon>
        <taxon>Ecdysozoa</taxon>
        <taxon>Arthropoda</taxon>
        <taxon>Crustacea</taxon>
        <taxon>Multicrustacea</taxon>
        <taxon>Malacostraca</taxon>
        <taxon>Eumalacostraca</taxon>
        <taxon>Eucarida</taxon>
        <taxon>Decapoda</taxon>
        <taxon>Pleocyemata</taxon>
        <taxon>Anomura</taxon>
        <taxon>Galatheoidea</taxon>
        <taxon>Porcellanidae</taxon>
        <taxon>Petrolisthes</taxon>
    </lineage>
</organism>
<dbReference type="AlphaFoldDB" id="A0AAE1FBM9"/>
<proteinExistence type="predicted"/>
<name>A0AAE1FBM9_PETCI</name>
<dbReference type="GO" id="GO:0006298">
    <property type="term" value="P:mismatch repair"/>
    <property type="evidence" value="ECO:0007669"/>
    <property type="project" value="InterPro"/>
</dbReference>
<dbReference type="EMBL" id="JAWQEG010002592">
    <property type="protein sequence ID" value="KAK3870928.1"/>
    <property type="molecule type" value="Genomic_DNA"/>
</dbReference>
<dbReference type="GO" id="GO:0005524">
    <property type="term" value="F:ATP binding"/>
    <property type="evidence" value="ECO:0007669"/>
    <property type="project" value="InterPro"/>
</dbReference>
<protein>
    <submittedName>
        <fullName evidence="3">Uncharacterized protein</fullName>
    </submittedName>
</protein>
<feature type="compositionally biased region" description="Polar residues" evidence="1">
    <location>
        <begin position="109"/>
        <end position="119"/>
    </location>
</feature>
<accession>A0AAE1FBM9</accession>
<evidence type="ECO:0000313" key="3">
    <source>
        <dbReference type="EMBL" id="KAK3870928.1"/>
    </source>
</evidence>
<feature type="region of interest" description="Disordered" evidence="1">
    <location>
        <begin position="69"/>
        <end position="119"/>
    </location>
</feature>
<dbReference type="EMBL" id="JAWQEG010002890">
    <property type="protein sequence ID" value="KAK3869094.1"/>
    <property type="molecule type" value="Genomic_DNA"/>
</dbReference>
<evidence type="ECO:0000313" key="4">
    <source>
        <dbReference type="Proteomes" id="UP001286313"/>
    </source>
</evidence>
<dbReference type="InterPro" id="IPR036678">
    <property type="entry name" value="MutS_con_dom_sf"/>
</dbReference>
<feature type="compositionally biased region" description="Low complexity" evidence="1">
    <location>
        <begin position="82"/>
        <end position="107"/>
    </location>
</feature>
<reference evidence="3" key="1">
    <citation type="submission" date="2023-10" db="EMBL/GenBank/DDBJ databases">
        <title>Genome assemblies of two species of porcelain crab, Petrolisthes cinctipes and Petrolisthes manimaculis (Anomura: Porcellanidae).</title>
        <authorList>
            <person name="Angst P."/>
        </authorList>
    </citation>
    <scope>NUCLEOTIDE SEQUENCE</scope>
    <source>
        <strain evidence="3">PB745_01</strain>
        <tissue evidence="3">Gill</tissue>
    </source>
</reference>
<sequence>MTFYTYKEITPYNHNYHHNKHNYHHCNYHYHQYYHNKHNYHHHQYYHNKHNYHQYNHHIHNYHYHQYKHDNHGTENKFSKQSSTTPGSSRIRTTRTPGSGRPRTPGSAISRTSHTTQDLPSSTIVGVVEGRGQARGEVGMAAIDPRCPQLTLAQFSDTHTYTHTLTKLAILNPLEVCSERRGGYKRPREH</sequence>
<keyword evidence="4" id="KW-1185">Reference proteome</keyword>